<organism evidence="2 3">
    <name type="scientific">Mycolicibacterium duvalii</name>
    <dbReference type="NCBI Taxonomy" id="39688"/>
    <lineage>
        <taxon>Bacteria</taxon>
        <taxon>Bacillati</taxon>
        <taxon>Actinomycetota</taxon>
        <taxon>Actinomycetes</taxon>
        <taxon>Mycobacteriales</taxon>
        <taxon>Mycobacteriaceae</taxon>
        <taxon>Mycolicibacterium</taxon>
    </lineage>
</organism>
<name>A0A7I7K4I6_9MYCO</name>
<protein>
    <recommendedName>
        <fullName evidence="1">Transposase IS110-like N-terminal domain-containing protein</fullName>
    </recommendedName>
</protein>
<evidence type="ECO:0000259" key="1">
    <source>
        <dbReference type="Pfam" id="PF01548"/>
    </source>
</evidence>
<reference evidence="2 3" key="1">
    <citation type="journal article" date="2019" name="Emerg. Microbes Infect.">
        <title>Comprehensive subspecies identification of 175 nontuberculous mycobacteria species based on 7547 genomic profiles.</title>
        <authorList>
            <person name="Matsumoto Y."/>
            <person name="Kinjo T."/>
            <person name="Motooka D."/>
            <person name="Nabeya D."/>
            <person name="Jung N."/>
            <person name="Uechi K."/>
            <person name="Horii T."/>
            <person name="Iida T."/>
            <person name="Fujita J."/>
            <person name="Nakamura S."/>
        </authorList>
    </citation>
    <scope>NUCLEOTIDE SEQUENCE [LARGE SCALE GENOMIC DNA]</scope>
    <source>
        <strain evidence="2 3">JCM 6396</strain>
    </source>
</reference>
<sequence>MAWTLGIDVAVRAAHQATLARDGTTVWRGRKFSTRPADLERLWADLFLADATDVTVVVEPTRNAWIVLAEWFRRRGARVVMVPTTQSADLRKYYPSTPRTIASTPSCWPGCRYFIPKGCASIPARDRQTRCGAWSDSAPP</sequence>
<feature type="domain" description="Transposase IS110-like N-terminal" evidence="1">
    <location>
        <begin position="5"/>
        <end position="96"/>
    </location>
</feature>
<evidence type="ECO:0000313" key="3">
    <source>
        <dbReference type="Proteomes" id="UP000467006"/>
    </source>
</evidence>
<dbReference type="EMBL" id="AP022563">
    <property type="protein sequence ID" value="BBX18369.1"/>
    <property type="molecule type" value="Genomic_DNA"/>
</dbReference>
<keyword evidence="3" id="KW-1185">Reference proteome</keyword>
<evidence type="ECO:0000313" key="2">
    <source>
        <dbReference type="EMBL" id="BBX18369.1"/>
    </source>
</evidence>
<dbReference type="AlphaFoldDB" id="A0A7I7K4I6"/>
<accession>A0A7I7K4I6</accession>
<dbReference type="Pfam" id="PF01548">
    <property type="entry name" value="DEDD_Tnp_IS110"/>
    <property type="match status" value="1"/>
</dbReference>
<dbReference type="InterPro" id="IPR002525">
    <property type="entry name" value="Transp_IS110-like_N"/>
</dbReference>
<proteinExistence type="predicted"/>
<dbReference type="GO" id="GO:0006313">
    <property type="term" value="P:DNA transposition"/>
    <property type="evidence" value="ECO:0007669"/>
    <property type="project" value="InterPro"/>
</dbReference>
<gene>
    <name evidence="2" type="ORF">MDUV_32290</name>
</gene>
<dbReference type="GO" id="GO:0004803">
    <property type="term" value="F:transposase activity"/>
    <property type="evidence" value="ECO:0007669"/>
    <property type="project" value="InterPro"/>
</dbReference>
<dbReference type="GO" id="GO:0003677">
    <property type="term" value="F:DNA binding"/>
    <property type="evidence" value="ECO:0007669"/>
    <property type="project" value="InterPro"/>
</dbReference>
<dbReference type="Proteomes" id="UP000467006">
    <property type="component" value="Chromosome"/>
</dbReference>
<dbReference type="KEGG" id="mdu:MDUV_32290"/>